<dbReference type="Gramene" id="KOM45508">
    <property type="protein sequence ID" value="KOM45508"/>
    <property type="gene ID" value="LR48_Vigan06g081400"/>
</dbReference>
<feature type="region of interest" description="Disordered" evidence="1">
    <location>
        <begin position="47"/>
        <end position="76"/>
    </location>
</feature>
<protein>
    <submittedName>
        <fullName evidence="2">Uncharacterized protein</fullName>
    </submittedName>
</protein>
<evidence type="ECO:0000256" key="1">
    <source>
        <dbReference type="SAM" id="MobiDB-lite"/>
    </source>
</evidence>
<reference evidence="3" key="1">
    <citation type="journal article" date="2015" name="Proc. Natl. Acad. Sci. U.S.A.">
        <title>Genome sequencing of adzuki bean (Vigna angularis) provides insight into high starch and low fat accumulation and domestication.</title>
        <authorList>
            <person name="Yang K."/>
            <person name="Tian Z."/>
            <person name="Chen C."/>
            <person name="Luo L."/>
            <person name="Zhao B."/>
            <person name="Wang Z."/>
            <person name="Yu L."/>
            <person name="Li Y."/>
            <person name="Sun Y."/>
            <person name="Li W."/>
            <person name="Chen Y."/>
            <person name="Li Y."/>
            <person name="Zhang Y."/>
            <person name="Ai D."/>
            <person name="Zhao J."/>
            <person name="Shang C."/>
            <person name="Ma Y."/>
            <person name="Wu B."/>
            <person name="Wang M."/>
            <person name="Gao L."/>
            <person name="Sun D."/>
            <person name="Zhang P."/>
            <person name="Guo F."/>
            <person name="Wang W."/>
            <person name="Li Y."/>
            <person name="Wang J."/>
            <person name="Varshney R.K."/>
            <person name="Wang J."/>
            <person name="Ling H.Q."/>
            <person name="Wan P."/>
        </authorList>
    </citation>
    <scope>NUCLEOTIDE SEQUENCE</scope>
    <source>
        <strain evidence="3">cv. Jingnong 6</strain>
    </source>
</reference>
<sequence length="76" mass="8476">MPRSVCGGGVVALEGFVVKVNNSSKWIQVNNSSKWIAFWKMIEDQKRARKDDQPSDQFNQNILAPTVGPSDTPMKP</sequence>
<proteinExistence type="predicted"/>
<gene>
    <name evidence="2" type="ORF">LR48_Vigan06g081400</name>
</gene>
<name>A0A0L9URZ3_PHAAN</name>
<evidence type="ECO:0000313" key="3">
    <source>
        <dbReference type="Proteomes" id="UP000053144"/>
    </source>
</evidence>
<evidence type="ECO:0000313" key="2">
    <source>
        <dbReference type="EMBL" id="KOM45508.1"/>
    </source>
</evidence>
<dbReference type="EMBL" id="CM003376">
    <property type="protein sequence ID" value="KOM45508.1"/>
    <property type="molecule type" value="Genomic_DNA"/>
</dbReference>
<accession>A0A0L9URZ3</accession>
<dbReference type="Proteomes" id="UP000053144">
    <property type="component" value="Chromosome 6"/>
</dbReference>
<organism evidence="2 3">
    <name type="scientific">Phaseolus angularis</name>
    <name type="common">Azuki bean</name>
    <name type="synonym">Vigna angularis</name>
    <dbReference type="NCBI Taxonomy" id="3914"/>
    <lineage>
        <taxon>Eukaryota</taxon>
        <taxon>Viridiplantae</taxon>
        <taxon>Streptophyta</taxon>
        <taxon>Embryophyta</taxon>
        <taxon>Tracheophyta</taxon>
        <taxon>Spermatophyta</taxon>
        <taxon>Magnoliopsida</taxon>
        <taxon>eudicotyledons</taxon>
        <taxon>Gunneridae</taxon>
        <taxon>Pentapetalae</taxon>
        <taxon>rosids</taxon>
        <taxon>fabids</taxon>
        <taxon>Fabales</taxon>
        <taxon>Fabaceae</taxon>
        <taxon>Papilionoideae</taxon>
        <taxon>50 kb inversion clade</taxon>
        <taxon>NPAAA clade</taxon>
        <taxon>indigoferoid/millettioid clade</taxon>
        <taxon>Phaseoleae</taxon>
        <taxon>Vigna</taxon>
    </lineage>
</organism>
<dbReference type="AlphaFoldDB" id="A0A0L9URZ3"/>